<sequence>MMNRYPEITKCKGLLVWILIFLVCLLSTSQGQKVNNPYQGNNRYSVVEIGSISTISFLSIADSNNNKSFIEARQNGKLIWSRSFGTSMLVSAEREDVTGLYLYTQDSIPDIGPVKGYAYRLDSKTGRIIWKNKIEHTTCTNPLTPTLEHSKYGLIEYYSACSGAFTYIDGLHYLNLVNGEGVEIRYDFYALGKADSIIYALPQPIGLECPNSGVNSMDTQGMLDAEGYSSCYKDPRLFYLLTIDVNRNASYIRKYAIRDRVNCGEIKDAWNDNHGNRTVEFKNGVVILHRYDRCGKYIIRIDRNTPFNLYKK</sequence>
<dbReference type="RefSeq" id="WP_139806589.1">
    <property type="nucleotide sequence ID" value="NZ_FWWU01000006.1"/>
</dbReference>
<proteinExistence type="predicted"/>
<dbReference type="EMBL" id="FWWU01000006">
    <property type="protein sequence ID" value="SMB83229.1"/>
    <property type="molecule type" value="Genomic_DNA"/>
</dbReference>
<name>A0A1W1UQF5_9DEIO</name>
<dbReference type="AlphaFoldDB" id="A0A1W1UQF5"/>
<organism evidence="1 2">
    <name type="scientific">Deinococcus hopiensis KR-140</name>
    <dbReference type="NCBI Taxonomy" id="695939"/>
    <lineage>
        <taxon>Bacteria</taxon>
        <taxon>Thermotogati</taxon>
        <taxon>Deinococcota</taxon>
        <taxon>Deinococci</taxon>
        <taxon>Deinococcales</taxon>
        <taxon>Deinococcaceae</taxon>
        <taxon>Deinococcus</taxon>
    </lineage>
</organism>
<dbReference type="Proteomes" id="UP000192582">
    <property type="component" value="Unassembled WGS sequence"/>
</dbReference>
<accession>A0A1W1UQF5</accession>
<reference evidence="1 2" key="1">
    <citation type="submission" date="2017-04" db="EMBL/GenBank/DDBJ databases">
        <authorList>
            <person name="Afonso C.L."/>
            <person name="Miller P.J."/>
            <person name="Scott M.A."/>
            <person name="Spackman E."/>
            <person name="Goraichik I."/>
            <person name="Dimitrov K.M."/>
            <person name="Suarez D.L."/>
            <person name="Swayne D.E."/>
        </authorList>
    </citation>
    <scope>NUCLEOTIDE SEQUENCE [LARGE SCALE GENOMIC DNA]</scope>
    <source>
        <strain evidence="1 2">KR-140</strain>
    </source>
</reference>
<dbReference type="OrthoDB" id="9794322at2"/>
<protein>
    <recommendedName>
        <fullName evidence="3">PQQ-like domain-containing protein</fullName>
    </recommendedName>
</protein>
<evidence type="ECO:0000313" key="1">
    <source>
        <dbReference type="EMBL" id="SMB83229.1"/>
    </source>
</evidence>
<dbReference type="InterPro" id="IPR011047">
    <property type="entry name" value="Quinoprotein_ADH-like_sf"/>
</dbReference>
<evidence type="ECO:0008006" key="3">
    <source>
        <dbReference type="Google" id="ProtNLM"/>
    </source>
</evidence>
<dbReference type="SUPFAM" id="SSF50998">
    <property type="entry name" value="Quinoprotein alcohol dehydrogenase-like"/>
    <property type="match status" value="1"/>
</dbReference>
<evidence type="ECO:0000313" key="2">
    <source>
        <dbReference type="Proteomes" id="UP000192582"/>
    </source>
</evidence>
<keyword evidence="2" id="KW-1185">Reference proteome</keyword>
<gene>
    <name evidence="1" type="ORF">SAMN00790413_04320</name>
</gene>
<dbReference type="STRING" id="695939.SAMN00790413_04320"/>